<dbReference type="Gene3D" id="3.30.860.10">
    <property type="entry name" value="30s Ribosomal Protein S19, Chain A"/>
    <property type="match status" value="1"/>
</dbReference>
<dbReference type="AlphaFoldDB" id="G1FLB3"/>
<dbReference type="GO" id="GO:0005840">
    <property type="term" value="C:ribosome"/>
    <property type="evidence" value="ECO:0007669"/>
    <property type="project" value="UniProtKB-KW"/>
</dbReference>
<dbReference type="PIRSF" id="PIRSF002144">
    <property type="entry name" value="Ribosomal_S19"/>
    <property type="match status" value="1"/>
</dbReference>
<dbReference type="Pfam" id="PF00203">
    <property type="entry name" value="Ribosomal_S19"/>
    <property type="match status" value="1"/>
</dbReference>
<evidence type="ECO:0000313" key="4">
    <source>
        <dbReference type="EMBL" id="AEL89255.1"/>
    </source>
</evidence>
<evidence type="ECO:0000256" key="1">
    <source>
        <dbReference type="ARBA" id="ARBA00007345"/>
    </source>
</evidence>
<proteinExistence type="inferred from homology"/>
<gene>
    <name evidence="4" type="ORF">IMG5_M206950</name>
</gene>
<dbReference type="GeneID" id="11122985"/>
<accession>G1FLB3</accession>
<sequence>MGRSNWRLNFISKSVLSRVLKYQLNIKVKIRDLIIINKSSSIPEYFDKVSTLIYKGSRFRYIKINKYLTGWKFGEFSITRKPNVYLKKPKNKSNKLSKK</sequence>
<keyword evidence="2 4" id="KW-0689">Ribosomal protein</keyword>
<organism evidence="4">
    <name type="scientific">Ichthyophthirius multifiliis</name>
    <name type="common">White spot disease agent</name>
    <name type="synonym">Ich</name>
    <dbReference type="NCBI Taxonomy" id="5932"/>
    <lineage>
        <taxon>Eukaryota</taxon>
        <taxon>Sar</taxon>
        <taxon>Alveolata</taxon>
        <taxon>Ciliophora</taxon>
        <taxon>Intramacronucleata</taxon>
        <taxon>Oligohymenophorea</taxon>
        <taxon>Hymenostomatida</taxon>
        <taxon>Ophryoglenina</taxon>
        <taxon>Ichthyophthirius</taxon>
    </lineage>
</organism>
<evidence type="ECO:0000256" key="3">
    <source>
        <dbReference type="ARBA" id="ARBA00023274"/>
    </source>
</evidence>
<protein>
    <submittedName>
        <fullName evidence="4">Ribosomal protein S19</fullName>
    </submittedName>
</protein>
<geneLocation type="mitochondrion" evidence="4"/>
<dbReference type="InterPro" id="IPR023575">
    <property type="entry name" value="Ribosomal_uS19_SF"/>
</dbReference>
<dbReference type="EMBL" id="JN227086">
    <property type="protein sequence ID" value="AEL89255.1"/>
    <property type="molecule type" value="Genomic_DNA"/>
</dbReference>
<dbReference type="GO" id="GO:0003735">
    <property type="term" value="F:structural constituent of ribosome"/>
    <property type="evidence" value="ECO:0007669"/>
    <property type="project" value="InterPro"/>
</dbReference>
<keyword evidence="3" id="KW-0687">Ribonucleoprotein</keyword>
<evidence type="ECO:0000256" key="2">
    <source>
        <dbReference type="ARBA" id="ARBA00022980"/>
    </source>
</evidence>
<keyword evidence="4" id="KW-0496">Mitochondrion</keyword>
<name>G1FLB3_ICHMU</name>
<dbReference type="RefSeq" id="YP_004841713.1">
    <property type="nucleotide sequence ID" value="NC_015981.1"/>
</dbReference>
<dbReference type="GO" id="GO:1990904">
    <property type="term" value="C:ribonucleoprotein complex"/>
    <property type="evidence" value="ECO:0007669"/>
    <property type="project" value="UniProtKB-KW"/>
</dbReference>
<dbReference type="SUPFAM" id="SSF54570">
    <property type="entry name" value="Ribosomal protein S19"/>
    <property type="match status" value="1"/>
</dbReference>
<reference evidence="4" key="1">
    <citation type="submission" date="2011-07" db="EMBL/GenBank/DDBJ databases">
        <authorList>
            <person name="Coyne R."/>
            <person name="Brami D."/>
            <person name="Johnson J."/>
            <person name="Hostetler J."/>
            <person name="Hannick L."/>
            <person name="Clark T."/>
            <person name="Cassidy-Hanley D."/>
            <person name="Inman J."/>
        </authorList>
    </citation>
    <scope>NUCLEOTIDE SEQUENCE</scope>
    <source>
        <strain evidence="4">G5</strain>
    </source>
</reference>
<dbReference type="GO" id="GO:0006412">
    <property type="term" value="P:translation"/>
    <property type="evidence" value="ECO:0007669"/>
    <property type="project" value="InterPro"/>
</dbReference>
<dbReference type="InterPro" id="IPR002222">
    <property type="entry name" value="Ribosomal_uS19"/>
</dbReference>
<comment type="similarity">
    <text evidence="1">Belongs to the universal ribosomal protein uS19 family.</text>
</comment>